<name>A0AA41U337_9ACTN</name>
<evidence type="ECO:0000313" key="2">
    <source>
        <dbReference type="EMBL" id="MCF2527699.1"/>
    </source>
</evidence>
<dbReference type="RefSeq" id="WP_235051852.1">
    <property type="nucleotide sequence ID" value="NZ_JAKFHA010000004.1"/>
</dbReference>
<proteinExistence type="predicted"/>
<dbReference type="InterPro" id="IPR000086">
    <property type="entry name" value="NUDIX_hydrolase_dom"/>
</dbReference>
<reference evidence="2" key="1">
    <citation type="submission" date="2022-01" db="EMBL/GenBank/DDBJ databases">
        <title>Genome-Based Taxonomic Classification of the Phylum Actinobacteria.</title>
        <authorList>
            <person name="Gao Y."/>
        </authorList>
    </citation>
    <scope>NUCLEOTIDE SEQUENCE</scope>
    <source>
        <strain evidence="2">KLBMP 8922</strain>
    </source>
</reference>
<dbReference type="Proteomes" id="UP001165378">
    <property type="component" value="Unassembled WGS sequence"/>
</dbReference>
<sequence length="179" mass="19761">MIERLSGRVVYANDWMTVREDRVVHASGAHGIYGYVDKADFALVIPRTPTGFWMVQEHRYPVGERRWSFPQGGWPAGASGDAEALARAELAEEAGLTAGRITHLGRLDVAHGMSTQGMQVFLAEDLQEGEPRREETEADMVHRHVTEAEFVGMITGGRLLDSGSLAAYALYLHRPDRAA</sequence>
<comment type="caution">
    <text evidence="2">The sequence shown here is derived from an EMBL/GenBank/DDBJ whole genome shotgun (WGS) entry which is preliminary data.</text>
</comment>
<feature type="domain" description="Nudix hydrolase" evidence="1">
    <location>
        <begin position="43"/>
        <end position="141"/>
    </location>
</feature>
<dbReference type="AlphaFoldDB" id="A0AA41U337"/>
<evidence type="ECO:0000313" key="3">
    <source>
        <dbReference type="Proteomes" id="UP001165378"/>
    </source>
</evidence>
<dbReference type="Gene3D" id="3.90.79.10">
    <property type="entry name" value="Nucleoside Triphosphate Pyrophosphohydrolase"/>
    <property type="match status" value="1"/>
</dbReference>
<gene>
    <name evidence="2" type="ORF">LZ495_10790</name>
</gene>
<keyword evidence="2" id="KW-0378">Hydrolase</keyword>
<protein>
    <submittedName>
        <fullName evidence="2">NUDIX hydrolase</fullName>
    </submittedName>
</protein>
<dbReference type="GO" id="GO:0016787">
    <property type="term" value="F:hydrolase activity"/>
    <property type="evidence" value="ECO:0007669"/>
    <property type="project" value="UniProtKB-KW"/>
</dbReference>
<dbReference type="Pfam" id="PF00293">
    <property type="entry name" value="NUDIX"/>
    <property type="match status" value="1"/>
</dbReference>
<dbReference type="EMBL" id="JAKFHA010000004">
    <property type="protein sequence ID" value="MCF2527699.1"/>
    <property type="molecule type" value="Genomic_DNA"/>
</dbReference>
<accession>A0AA41U337</accession>
<dbReference type="InterPro" id="IPR015797">
    <property type="entry name" value="NUDIX_hydrolase-like_dom_sf"/>
</dbReference>
<dbReference type="SUPFAM" id="SSF55811">
    <property type="entry name" value="Nudix"/>
    <property type="match status" value="1"/>
</dbReference>
<evidence type="ECO:0000259" key="1">
    <source>
        <dbReference type="Pfam" id="PF00293"/>
    </source>
</evidence>
<organism evidence="2 3">
    <name type="scientific">Yinghuangia soli</name>
    <dbReference type="NCBI Taxonomy" id="2908204"/>
    <lineage>
        <taxon>Bacteria</taxon>
        <taxon>Bacillati</taxon>
        <taxon>Actinomycetota</taxon>
        <taxon>Actinomycetes</taxon>
        <taxon>Kitasatosporales</taxon>
        <taxon>Streptomycetaceae</taxon>
        <taxon>Yinghuangia</taxon>
    </lineage>
</organism>
<keyword evidence="3" id="KW-1185">Reference proteome</keyword>